<evidence type="ECO:0000259" key="1">
    <source>
        <dbReference type="Pfam" id="PF00535"/>
    </source>
</evidence>
<dbReference type="InterPro" id="IPR001173">
    <property type="entry name" value="Glyco_trans_2-like"/>
</dbReference>
<gene>
    <name evidence="2" type="ORF">ACFQ1M_12930</name>
</gene>
<evidence type="ECO:0000313" key="3">
    <source>
        <dbReference type="Proteomes" id="UP001596978"/>
    </source>
</evidence>
<proteinExistence type="predicted"/>
<dbReference type="Pfam" id="PF00535">
    <property type="entry name" value="Glycos_transf_2"/>
    <property type="match status" value="1"/>
</dbReference>
<dbReference type="RefSeq" id="WP_386408855.1">
    <property type="nucleotide sequence ID" value="NZ_JBHTJH010000017.1"/>
</dbReference>
<feature type="domain" description="Glycosyltransferase 2-like" evidence="1">
    <location>
        <begin position="5"/>
        <end position="132"/>
    </location>
</feature>
<dbReference type="EMBL" id="JBHTJH010000017">
    <property type="protein sequence ID" value="MFD0863112.1"/>
    <property type="molecule type" value="Genomic_DNA"/>
</dbReference>
<dbReference type="PANTHER" id="PTHR22916">
    <property type="entry name" value="GLYCOSYLTRANSFERASE"/>
    <property type="match status" value="1"/>
</dbReference>
<dbReference type="Gene3D" id="3.90.550.10">
    <property type="entry name" value="Spore Coat Polysaccharide Biosynthesis Protein SpsA, Chain A"/>
    <property type="match status" value="1"/>
</dbReference>
<dbReference type="InterPro" id="IPR029044">
    <property type="entry name" value="Nucleotide-diphossugar_trans"/>
</dbReference>
<evidence type="ECO:0000313" key="2">
    <source>
        <dbReference type="EMBL" id="MFD0863112.1"/>
    </source>
</evidence>
<name>A0ABW3D0X8_9FLAO</name>
<reference evidence="3" key="1">
    <citation type="journal article" date="2019" name="Int. J. Syst. Evol. Microbiol.">
        <title>The Global Catalogue of Microorganisms (GCM) 10K type strain sequencing project: providing services to taxonomists for standard genome sequencing and annotation.</title>
        <authorList>
            <consortium name="The Broad Institute Genomics Platform"/>
            <consortium name="The Broad Institute Genome Sequencing Center for Infectious Disease"/>
            <person name="Wu L."/>
            <person name="Ma J."/>
        </authorList>
    </citation>
    <scope>NUCLEOTIDE SEQUENCE [LARGE SCALE GENOMIC DNA]</scope>
    <source>
        <strain evidence="3">CCUG 62952</strain>
    </source>
</reference>
<dbReference type="Proteomes" id="UP001596978">
    <property type="component" value="Unassembled WGS sequence"/>
</dbReference>
<accession>A0ABW3D0X8</accession>
<dbReference type="PANTHER" id="PTHR22916:SF3">
    <property type="entry name" value="UDP-GLCNAC:BETAGAL BETA-1,3-N-ACETYLGLUCOSAMINYLTRANSFERASE-LIKE PROTEIN 1"/>
    <property type="match status" value="1"/>
</dbReference>
<keyword evidence="3" id="KW-1185">Reference proteome</keyword>
<comment type="caution">
    <text evidence="2">The sequence shown here is derived from an EMBL/GenBank/DDBJ whole genome shotgun (WGS) entry which is preliminary data.</text>
</comment>
<sequence>MPLVSVITPSYNSADFIAKTIDSVREQTHEHWEMIIVDDCSSDETVTIIKHYKNEDDRIKLIQLTKNSGAAVARNKGIEMAKGDYIAFLDADDLWKPHKLSKQVQFMQQNDIAVAYSAYEQIDEAGKPLNKTVHVLPKLSFEKLLSCNYIGNLTGIYDAKKLGKIYSPLIRKRQDWGLWLSCVEKAGGASGISESLAYYRIREGSISSNKIKLLKHNYNFYRKACNFGTFRSSFYLMRFLFEHFFVKARLIKKNES</sequence>
<organism evidence="2 3">
    <name type="scientific">Sungkyunkwania multivorans</name>
    <dbReference type="NCBI Taxonomy" id="1173618"/>
    <lineage>
        <taxon>Bacteria</taxon>
        <taxon>Pseudomonadati</taxon>
        <taxon>Bacteroidota</taxon>
        <taxon>Flavobacteriia</taxon>
        <taxon>Flavobacteriales</taxon>
        <taxon>Flavobacteriaceae</taxon>
        <taxon>Sungkyunkwania</taxon>
    </lineage>
</organism>
<dbReference type="SUPFAM" id="SSF53448">
    <property type="entry name" value="Nucleotide-diphospho-sugar transferases"/>
    <property type="match status" value="1"/>
</dbReference>
<protein>
    <submittedName>
        <fullName evidence="2">Glycosyltransferase family 2 protein</fullName>
    </submittedName>
</protein>